<feature type="compositionally biased region" description="Low complexity" evidence="1">
    <location>
        <begin position="555"/>
        <end position="571"/>
    </location>
</feature>
<protein>
    <recommendedName>
        <fullName evidence="2">Protein kinase domain-containing protein</fullName>
    </recommendedName>
</protein>
<evidence type="ECO:0000313" key="3">
    <source>
        <dbReference type="EMBL" id="GIL82588.1"/>
    </source>
</evidence>
<feature type="compositionally biased region" description="Polar residues" evidence="1">
    <location>
        <begin position="1294"/>
        <end position="1305"/>
    </location>
</feature>
<sequence>MEQLWPLAQAQEAARLAVEQLLNSANRSRIHKQLCHNVAYSAHAVFCRLEAAMHERTGDALALCSAAARLTAVVNTSRACVEQLGNPSRLRQITKTLFANPRKNAERVLADQCQALQEVVEEYVGLWTTPSAVSNISNITSTSNIRSRKFQRPLLITNSSLSRALSASIANPGWASLDSAPSLPADIILASPRVRSDPLRPGQSPHSPYGNILSPQPSSSRIGVGSGKQCLIPSPIASGGEADPMRNLPFAQRSVRPSDGHAVQRLCFMRGAGGESAAVQLMVVLNRQVEVYSAALDSFHSDTPLNHESQQVTATALYEPTIDLITGHRGGSVLVYGRVGAVLSASFGSLRGSSVLNTATAAATAAQQAGVPLVIRLSRSPVTALCCVPAIELDAATATAGTASTVNGASPKGSTSVAAGGPAAKSIDSGSGGAAAVDENNANVGSRTNGVIAATPAMVTSGAIGSCTADDVLLFTGDAQGKVMAVRYSRVQPEVIAANVFQTSKRNLSRNSSNLSPENFSSPEVTGLLYRSGCLIVSTSTEIYSIRVLSAPKQSTSSNSSIGGTNENANGNGEGEASGSGGAAAVREGPRPTGATTGDTAEGSNPLPKAPGAVASNSSGATCATNGSTSASGGGGSAAAAAAQGATLPQSTSVNLLSPVTSAVSTRNGASGAQLGPSSSNGGVTTINTSVASPSGIGPVGGGYIGNDPIIRRGALSVTTALVDTFPFVEFDSCTALAALDWQMSSSSQLTAANPNSGAGVAASTAPIGGSGSLGPADLLGGLGAPMTETTSLASLASSGLGGTAPTAATNGNADGATIVAADSGIVSRNALAVPPGRLPKFVAPRQGPWRLLSAHVNGQLLMWDVTACRLQLICAIGQPGPSILNLFTFPELGTMVELLASGHIRVGPLPTSTLAPPINPMGNVPVWQFARATMRAHRGRLTAGAALANCVATGSRAGGVKVWSAVDLREQATGQGVAFLSPLPAAAAGATAATSARGGVDGADGSGAGTSSGAAGASAAGGRSIDSASPTTRGPYPLSDHYPLPHGRGTERARGVGSDEGIAAGAPPGPSQITLAQDTVGSRAPGHASYPSNSGTFPPSPHEASGHTSLASMGIPPSSYPFVAPQRQGPEAFGSGYPTLPQSARNGSGGAPPNPPAPVVLPQQAPGGTAAGGNALSPATPAAASVAPGTAAVQPPASPPRMGIPMPSCPPSSSGGHNLLGGAPLATATPFATATADSSEASPVQPSGGGGAAARSITGPSRTVGGTGSVGGGPIEPFRQPLPNGLPPRSEDSTGNLSGASSLAGTNNNYQIHYLNHQVPKQQRNMQGLRPIGPMNGVGAPAAMPPPPPPLLQPVAQPAQQHALQLQQQPPQQQAPQQQTTALARVSERPAVDAAPPRNKGVPMTETERALMNVFTGGGGGGNGDTLSTNKLPAVGPLTYNIGNDGVLETSQTDIATTSKSGADAGPSTADGQPAMPMAVTQYPAPFQQYFAPPSPISRTPTPGATSVPPAVSAAANDSYGAQYGAPYPPMPPPSTDALPQPPPHLQHPMGPAAAYGGLVMPQGWSHHPFNDPRLPAQGYPGAQQGHTRHLIMSAMTGSSLTRTSEYGLGPVQQQLFMHGIGQHVPGPQISNGRRNSNMSDLDMPSPFDTDSGPCHVVSTCDFPAGEVGLPVPPQVAPQLPFSPPPVVTPAAPPSQNPQLSQNCFIRSEDLRNVEQIGEGAEGVVYRGRWHHIDVAVKEMHPSSASFTHLASIGKDLSAHDPASTEDLAGLIKEVAALIDLGQHPNIIRFIGICTSPPRIVTEYYKMGSLYSLLKEARQGNIRTREKLAWDKRLIMLKDIAAGMAYLHSRDYIHGDLRSPNVFVTEDQHLKIGDFGFARILGKAQNHVVPARLTNPRWQAPEVYDMADPIATTAADVYSFGIIMYEMLTFRLPYDEATEDEVVKLRHTFDPSWRPHVPPDKQLPVQKSVHAEGQLPPLQAYKTLMMDCWAVDPANRPGFHKIAGRLNALCHWQWALSVIKRSLMYRQLSKTRGGIGGGGGSADLTPSCMTPTSVSSPTASVRGGNVPSQVLNHMLAQVASTLQQDPGLERQVLDGGLYNKQGPHYVASSTAPAAPALPMLPQLPPLQGASAAAPSLSQAAPAMASLPPQVPQPWRLASAQPPPQTTIEPLLGSANAGAPHQQPHQQIQRTAAGADGISAYRTVLHSSRPVDAAASYTVAAAPAAVMDASAVAASGSHGSTASLAVPQPARGGLSQARPPSLMVAPEPVLEPVPTIPSTGSRPLQVPAAVTTLSFPAGPSPLAPIPKLSAGDGHLLMSPFKEMQLSDDEEDTPGANRAMQPRRQASSTTSSAYSTYMAHAVAAAEMAARATAAAESAQESRNINRQQQQRQQQQLQQQSAATVAMVAPPSQSTVMPTAFQAARMGSALLAAPPGNSSLSQAELPVAPRTMEPSRAPMPAMSPVPVVPQPQPQPALVQRQSSSSLQPAPHPPDPLEMRTVFHMGIGFSIDDDY</sequence>
<dbReference type="Proteomes" id="UP000747110">
    <property type="component" value="Unassembled WGS sequence"/>
</dbReference>
<feature type="compositionally biased region" description="Low complexity" evidence="1">
    <location>
        <begin position="2373"/>
        <end position="2398"/>
    </location>
</feature>
<feature type="compositionally biased region" description="Low complexity" evidence="1">
    <location>
        <begin position="1224"/>
        <end position="1237"/>
    </location>
</feature>
<evidence type="ECO:0000313" key="4">
    <source>
        <dbReference type="Proteomes" id="UP000747110"/>
    </source>
</evidence>
<feature type="region of interest" description="Disordered" evidence="1">
    <location>
        <begin position="2141"/>
        <end position="2193"/>
    </location>
</feature>
<feature type="region of interest" description="Disordered" evidence="1">
    <location>
        <begin position="554"/>
        <end position="638"/>
    </location>
</feature>
<feature type="compositionally biased region" description="Pro residues" evidence="1">
    <location>
        <begin position="1344"/>
        <end position="1353"/>
    </location>
</feature>
<evidence type="ECO:0000256" key="1">
    <source>
        <dbReference type="SAM" id="MobiDB-lite"/>
    </source>
</evidence>
<dbReference type="InterPro" id="IPR000719">
    <property type="entry name" value="Prot_kinase_dom"/>
</dbReference>
<feature type="region of interest" description="Disordered" evidence="1">
    <location>
        <begin position="2239"/>
        <end position="2259"/>
    </location>
</feature>
<feature type="compositionally biased region" description="Gly residues" evidence="1">
    <location>
        <begin position="572"/>
        <end position="582"/>
    </location>
</feature>
<feature type="region of interest" description="Disordered" evidence="1">
    <location>
        <begin position="1328"/>
        <end position="1403"/>
    </location>
</feature>
<feature type="compositionally biased region" description="Gly residues" evidence="1">
    <location>
        <begin position="1266"/>
        <end position="1275"/>
    </location>
</feature>
<feature type="compositionally biased region" description="Polar residues" evidence="1">
    <location>
        <begin position="1072"/>
        <end position="1081"/>
    </location>
</feature>
<dbReference type="InterPro" id="IPR001245">
    <property type="entry name" value="Ser-Thr/Tyr_kinase_cat_dom"/>
</dbReference>
<reference evidence="3" key="1">
    <citation type="journal article" date="2021" name="Proc. Natl. Acad. Sci. U.S.A.">
        <title>Three genomes in the algal genus Volvox reveal the fate of a haploid sex-determining region after a transition to homothallism.</title>
        <authorList>
            <person name="Yamamoto K."/>
            <person name="Hamaji T."/>
            <person name="Kawai-Toyooka H."/>
            <person name="Matsuzaki R."/>
            <person name="Takahashi F."/>
            <person name="Nishimura Y."/>
            <person name="Kawachi M."/>
            <person name="Noguchi H."/>
            <person name="Minakuchi Y."/>
            <person name="Umen J.G."/>
            <person name="Toyoda A."/>
            <person name="Nozaki H."/>
        </authorList>
    </citation>
    <scope>NUCLEOTIDE SEQUENCE</scope>
    <source>
        <strain evidence="3">NIES-3786</strain>
    </source>
</reference>
<dbReference type="Gene3D" id="1.10.510.10">
    <property type="entry name" value="Transferase(Phosphotransferase) domain 1"/>
    <property type="match status" value="1"/>
</dbReference>
<feature type="region of interest" description="Disordered" evidence="1">
    <location>
        <begin position="2035"/>
        <end position="2067"/>
    </location>
</feature>
<feature type="region of interest" description="Disordered" evidence="1">
    <location>
        <begin position="402"/>
        <end position="423"/>
    </location>
</feature>
<feature type="compositionally biased region" description="Low complexity" evidence="1">
    <location>
        <begin position="618"/>
        <end position="631"/>
    </location>
</feature>
<dbReference type="OrthoDB" id="1668230at2759"/>
<proteinExistence type="predicted"/>
<dbReference type="Pfam" id="PF07714">
    <property type="entry name" value="PK_Tyr_Ser-Thr"/>
    <property type="match status" value="1"/>
</dbReference>
<name>A0A8J4CIP1_9CHLO</name>
<feature type="region of interest" description="Disordered" evidence="1">
    <location>
        <begin position="666"/>
        <end position="687"/>
    </location>
</feature>
<dbReference type="SUPFAM" id="SSF56112">
    <property type="entry name" value="Protein kinase-like (PK-like)"/>
    <property type="match status" value="1"/>
</dbReference>
<dbReference type="CDD" id="cd13999">
    <property type="entry name" value="STKc_MAP3K-like"/>
    <property type="match status" value="1"/>
</dbReference>
<feature type="compositionally biased region" description="Polar residues" evidence="1">
    <location>
        <begin position="594"/>
        <end position="603"/>
    </location>
</feature>
<feature type="region of interest" description="Disordered" evidence="1">
    <location>
        <begin position="195"/>
        <end position="218"/>
    </location>
</feature>
<evidence type="ECO:0000259" key="2">
    <source>
        <dbReference type="PROSITE" id="PS50011"/>
    </source>
</evidence>
<feature type="region of interest" description="Disordered" evidence="1">
    <location>
        <begin position="2373"/>
        <end position="2408"/>
    </location>
</feature>
<feature type="region of interest" description="Disordered" evidence="1">
    <location>
        <begin position="2449"/>
        <end position="2496"/>
    </location>
</feature>
<feature type="compositionally biased region" description="Pro residues" evidence="1">
    <location>
        <begin position="2459"/>
        <end position="2472"/>
    </location>
</feature>
<dbReference type="EMBL" id="BNCP01000024">
    <property type="protein sequence ID" value="GIL82588.1"/>
    <property type="molecule type" value="Genomic_DNA"/>
</dbReference>
<feature type="domain" description="Protein kinase" evidence="2">
    <location>
        <begin position="1712"/>
        <end position="2010"/>
    </location>
</feature>
<feature type="region of interest" description="Disordered" evidence="1">
    <location>
        <begin position="997"/>
        <end position="1305"/>
    </location>
</feature>
<feature type="region of interest" description="Disordered" evidence="1">
    <location>
        <begin position="2325"/>
        <end position="2351"/>
    </location>
</feature>
<feature type="compositionally biased region" description="Low complexity" evidence="1">
    <location>
        <begin position="1161"/>
        <end position="1194"/>
    </location>
</feature>
<feature type="compositionally biased region" description="Low complexity" evidence="1">
    <location>
        <begin position="2051"/>
        <end position="2062"/>
    </location>
</feature>
<keyword evidence="4" id="KW-1185">Reference proteome</keyword>
<dbReference type="PANTHER" id="PTHR44329">
    <property type="entry name" value="SERINE/THREONINE-PROTEIN KINASE TNNI3K-RELATED"/>
    <property type="match status" value="1"/>
</dbReference>
<gene>
    <name evidence="3" type="ORF">Vretifemale_11535</name>
</gene>
<feature type="compositionally biased region" description="Low complexity" evidence="1">
    <location>
        <begin position="1354"/>
        <end position="1385"/>
    </location>
</feature>
<accession>A0A8J4CIP1</accession>
<dbReference type="GO" id="GO:0005524">
    <property type="term" value="F:ATP binding"/>
    <property type="evidence" value="ECO:0007669"/>
    <property type="project" value="InterPro"/>
</dbReference>
<dbReference type="GO" id="GO:0004674">
    <property type="term" value="F:protein serine/threonine kinase activity"/>
    <property type="evidence" value="ECO:0007669"/>
    <property type="project" value="TreeGrafter"/>
</dbReference>
<organism evidence="3 4">
    <name type="scientific">Volvox reticuliferus</name>
    <dbReference type="NCBI Taxonomy" id="1737510"/>
    <lineage>
        <taxon>Eukaryota</taxon>
        <taxon>Viridiplantae</taxon>
        <taxon>Chlorophyta</taxon>
        <taxon>core chlorophytes</taxon>
        <taxon>Chlorophyceae</taxon>
        <taxon>CS clade</taxon>
        <taxon>Chlamydomonadales</taxon>
        <taxon>Volvocaceae</taxon>
        <taxon>Volvox</taxon>
    </lineage>
</organism>
<dbReference type="InterPro" id="IPR011009">
    <property type="entry name" value="Kinase-like_dom_sf"/>
</dbReference>
<comment type="caution">
    <text evidence="3">The sequence shown here is derived from an EMBL/GenBank/DDBJ whole genome shotgun (WGS) entry which is preliminary data.</text>
</comment>
<dbReference type="PROSITE" id="PS50011">
    <property type="entry name" value="PROTEIN_KINASE_DOM"/>
    <property type="match status" value="1"/>
</dbReference>
<dbReference type="PANTHER" id="PTHR44329:SF289">
    <property type="entry name" value="SERINE_THREONINE-PROTEIN KINASE VIK"/>
    <property type="match status" value="1"/>
</dbReference>
<feature type="compositionally biased region" description="Low complexity" evidence="1">
    <location>
        <begin position="1012"/>
        <end position="1030"/>
    </location>
</feature>
<feature type="compositionally biased region" description="Gly residues" evidence="1">
    <location>
        <begin position="1000"/>
        <end position="1011"/>
    </location>
</feature>
<dbReference type="InterPro" id="IPR051681">
    <property type="entry name" value="Ser/Thr_Kinases-Pseudokinases"/>
</dbReference>